<sequence length="422" mass="45319">MTTTTPTSEKSAPTDAGAVGSNVRQEAAVVEHIGPILDDRSTDGDATPNTGEVPPLASGEGHEETAAGGGVHGPTIEVNQSSIAGMPQPMSVPKTASLEAVPMFEKELLLSITEAKEDGCTATKDTECNNFKMGLGLSGLSCHDQEELVSVVSPMLSRFELFSVRQQPTLLDTAIIEPGVKTSPMRVESTPAAVDIVSTEPLIETESGALGTDDPQELAHGDVTPACNLEQNSFGSHSTFSWRPAEDVLPEEPEPVPSLIDRERRQVSTVVYSRRMRTPRTPPASPPASPEHPAPASLPAPREQQPSEDFLSRISKSLPHVIPAPVVQRRRRQAVTTAQAPRRSRRIAKLPPEINNQAAASVCRRLGFTDELNGVTEETNEKYTTFFEKPLSKEHVVTLAALLGKEVSDDTQVINEQVEVVA</sequence>
<organism evidence="2 3">
    <name type="scientific">Eleusine coracana subsp. coracana</name>
    <dbReference type="NCBI Taxonomy" id="191504"/>
    <lineage>
        <taxon>Eukaryota</taxon>
        <taxon>Viridiplantae</taxon>
        <taxon>Streptophyta</taxon>
        <taxon>Embryophyta</taxon>
        <taxon>Tracheophyta</taxon>
        <taxon>Spermatophyta</taxon>
        <taxon>Magnoliopsida</taxon>
        <taxon>Liliopsida</taxon>
        <taxon>Poales</taxon>
        <taxon>Poaceae</taxon>
        <taxon>PACMAD clade</taxon>
        <taxon>Chloridoideae</taxon>
        <taxon>Cynodonteae</taxon>
        <taxon>Eleusininae</taxon>
        <taxon>Eleusine</taxon>
    </lineage>
</organism>
<evidence type="ECO:0000313" key="3">
    <source>
        <dbReference type="Proteomes" id="UP001054889"/>
    </source>
</evidence>
<comment type="caution">
    <text evidence="2">The sequence shown here is derived from an EMBL/GenBank/DDBJ whole genome shotgun (WGS) entry which is preliminary data.</text>
</comment>
<dbReference type="AlphaFoldDB" id="A0AAV5CC96"/>
<keyword evidence="3" id="KW-1185">Reference proteome</keyword>
<gene>
    <name evidence="2" type="primary">ga12502</name>
    <name evidence="2" type="ORF">PR202_ga12502</name>
</gene>
<reference evidence="2" key="1">
    <citation type="journal article" date="2018" name="DNA Res.">
        <title>Multiple hybrid de novo genome assembly of finger millet, an orphan allotetraploid crop.</title>
        <authorList>
            <person name="Hatakeyama M."/>
            <person name="Aluri S."/>
            <person name="Balachadran M.T."/>
            <person name="Sivarajan S.R."/>
            <person name="Patrignani A."/>
            <person name="Gruter S."/>
            <person name="Poveda L."/>
            <person name="Shimizu-Inatsugi R."/>
            <person name="Baeten J."/>
            <person name="Francoijs K.J."/>
            <person name="Nataraja K.N."/>
            <person name="Reddy Y.A.N."/>
            <person name="Phadnis S."/>
            <person name="Ravikumar R.L."/>
            <person name="Schlapbach R."/>
            <person name="Sreeman S.M."/>
            <person name="Shimizu K.K."/>
        </authorList>
    </citation>
    <scope>NUCLEOTIDE SEQUENCE</scope>
</reference>
<feature type="compositionally biased region" description="Pro residues" evidence="1">
    <location>
        <begin position="280"/>
        <end position="298"/>
    </location>
</feature>
<dbReference type="EMBL" id="BQKI01000006">
    <property type="protein sequence ID" value="GJM95725.1"/>
    <property type="molecule type" value="Genomic_DNA"/>
</dbReference>
<dbReference type="Proteomes" id="UP001054889">
    <property type="component" value="Unassembled WGS sequence"/>
</dbReference>
<feature type="region of interest" description="Disordered" evidence="1">
    <location>
        <begin position="1"/>
        <end position="77"/>
    </location>
</feature>
<feature type="compositionally biased region" description="Polar residues" evidence="1">
    <location>
        <begin position="1"/>
        <end position="11"/>
    </location>
</feature>
<protein>
    <submittedName>
        <fullName evidence="2">Uncharacterized protein</fullName>
    </submittedName>
</protein>
<evidence type="ECO:0000256" key="1">
    <source>
        <dbReference type="SAM" id="MobiDB-lite"/>
    </source>
</evidence>
<evidence type="ECO:0000313" key="2">
    <source>
        <dbReference type="EMBL" id="GJM95725.1"/>
    </source>
</evidence>
<feature type="region of interest" description="Disordered" evidence="1">
    <location>
        <begin position="245"/>
        <end position="309"/>
    </location>
</feature>
<accession>A0AAV5CC96</accession>
<proteinExistence type="predicted"/>
<name>A0AAV5CC96_ELECO</name>
<reference evidence="2" key="2">
    <citation type="submission" date="2021-12" db="EMBL/GenBank/DDBJ databases">
        <title>Resequencing data analysis of finger millet.</title>
        <authorList>
            <person name="Hatakeyama M."/>
            <person name="Aluri S."/>
            <person name="Balachadran M.T."/>
            <person name="Sivarajan S.R."/>
            <person name="Poveda L."/>
            <person name="Shimizu-Inatsugi R."/>
            <person name="Schlapbach R."/>
            <person name="Sreeman S.M."/>
            <person name="Shimizu K.K."/>
        </authorList>
    </citation>
    <scope>NUCLEOTIDE SEQUENCE</scope>
</reference>